<dbReference type="InterPro" id="IPR035906">
    <property type="entry name" value="MetI-like_sf"/>
</dbReference>
<dbReference type="FunFam" id="3.40.50.300:FF:000016">
    <property type="entry name" value="Oligopeptide ABC transporter ATP-binding component"/>
    <property type="match status" value="1"/>
</dbReference>
<comment type="similarity">
    <text evidence="11">Belongs to the binding-protein-dependent transport system permease family.</text>
</comment>
<dbReference type="InterPro" id="IPR017871">
    <property type="entry name" value="ABC_transporter-like_CS"/>
</dbReference>
<feature type="region of interest" description="Disordered" evidence="12">
    <location>
        <begin position="558"/>
        <end position="577"/>
    </location>
</feature>
<feature type="transmembrane region" description="Helical" evidence="11">
    <location>
        <begin position="239"/>
        <end position="262"/>
    </location>
</feature>
<dbReference type="InterPro" id="IPR013563">
    <property type="entry name" value="Oligopep_ABC_C"/>
</dbReference>
<evidence type="ECO:0000256" key="5">
    <source>
        <dbReference type="ARBA" id="ARBA00022475"/>
    </source>
</evidence>
<dbReference type="PROSITE" id="PS00211">
    <property type="entry name" value="ABC_TRANSPORTER_1"/>
    <property type="match status" value="1"/>
</dbReference>
<dbReference type="GO" id="GO:0055085">
    <property type="term" value="P:transmembrane transport"/>
    <property type="evidence" value="ECO:0007669"/>
    <property type="project" value="InterPro"/>
</dbReference>
<keyword evidence="9 11" id="KW-1133">Transmembrane helix</keyword>
<feature type="transmembrane region" description="Helical" evidence="11">
    <location>
        <begin position="195"/>
        <end position="219"/>
    </location>
</feature>
<dbReference type="InterPro" id="IPR000515">
    <property type="entry name" value="MetI-like"/>
</dbReference>
<dbReference type="GO" id="GO:0016887">
    <property type="term" value="F:ATP hydrolysis activity"/>
    <property type="evidence" value="ECO:0007669"/>
    <property type="project" value="InterPro"/>
</dbReference>
<evidence type="ECO:0000256" key="8">
    <source>
        <dbReference type="ARBA" id="ARBA00022840"/>
    </source>
</evidence>
<protein>
    <submittedName>
        <fullName evidence="15">Peptide ABC transporter ATP-binding protein</fullName>
    </submittedName>
</protein>
<evidence type="ECO:0000256" key="11">
    <source>
        <dbReference type="RuleBase" id="RU363032"/>
    </source>
</evidence>
<feature type="transmembrane region" description="Helical" evidence="11">
    <location>
        <begin position="153"/>
        <end position="175"/>
    </location>
</feature>
<dbReference type="Proteomes" id="UP000248544">
    <property type="component" value="Unassembled WGS sequence"/>
</dbReference>
<comment type="caution">
    <text evidence="15">The sequence shown here is derived from an EMBL/GenBank/DDBJ whole genome shotgun (WGS) entry which is preliminary data.</text>
</comment>
<evidence type="ECO:0000256" key="9">
    <source>
        <dbReference type="ARBA" id="ARBA00022989"/>
    </source>
</evidence>
<dbReference type="InterPro" id="IPR050388">
    <property type="entry name" value="ABC_Ni/Peptide_Import"/>
</dbReference>
<evidence type="ECO:0000259" key="13">
    <source>
        <dbReference type="PROSITE" id="PS50893"/>
    </source>
</evidence>
<keyword evidence="4 11" id="KW-0813">Transport</keyword>
<dbReference type="Pfam" id="PF00005">
    <property type="entry name" value="ABC_tran"/>
    <property type="match status" value="1"/>
</dbReference>
<reference evidence="15 16" key="1">
    <citation type="submission" date="2018-01" db="EMBL/GenBank/DDBJ databases">
        <title>Draft genome sequence of Sphaerisporangium sp. 7K107.</title>
        <authorList>
            <person name="Sahin N."/>
            <person name="Saygin H."/>
            <person name="Ay H."/>
        </authorList>
    </citation>
    <scope>NUCLEOTIDE SEQUENCE [LARGE SCALE GENOMIC DNA]</scope>
    <source>
        <strain evidence="15 16">7K107</strain>
    </source>
</reference>
<dbReference type="InterPro" id="IPR027417">
    <property type="entry name" value="P-loop_NTPase"/>
</dbReference>
<organism evidence="15 16">
    <name type="scientific">Spongiactinospora gelatinilytica</name>
    <dbReference type="NCBI Taxonomy" id="2666298"/>
    <lineage>
        <taxon>Bacteria</taxon>
        <taxon>Bacillati</taxon>
        <taxon>Actinomycetota</taxon>
        <taxon>Actinomycetes</taxon>
        <taxon>Streptosporangiales</taxon>
        <taxon>Streptosporangiaceae</taxon>
        <taxon>Spongiactinospora</taxon>
    </lineage>
</organism>
<feature type="transmembrane region" description="Helical" evidence="11">
    <location>
        <begin position="78"/>
        <end position="101"/>
    </location>
</feature>
<evidence type="ECO:0000256" key="6">
    <source>
        <dbReference type="ARBA" id="ARBA00022692"/>
    </source>
</evidence>
<dbReference type="GO" id="GO:0015833">
    <property type="term" value="P:peptide transport"/>
    <property type="evidence" value="ECO:0007669"/>
    <property type="project" value="InterPro"/>
</dbReference>
<dbReference type="RefSeq" id="WP_111169177.1">
    <property type="nucleotide sequence ID" value="NZ_POUA01000171.1"/>
</dbReference>
<dbReference type="GO" id="GO:0005886">
    <property type="term" value="C:plasma membrane"/>
    <property type="evidence" value="ECO:0007669"/>
    <property type="project" value="UniProtKB-SubCell"/>
</dbReference>
<keyword evidence="7" id="KW-0547">Nucleotide-binding</keyword>
<dbReference type="Pfam" id="PF08352">
    <property type="entry name" value="oligo_HPY"/>
    <property type="match status" value="1"/>
</dbReference>
<dbReference type="SUPFAM" id="SSF52540">
    <property type="entry name" value="P-loop containing nucleoside triphosphate hydrolases"/>
    <property type="match status" value="1"/>
</dbReference>
<dbReference type="AlphaFoldDB" id="A0A2W2GV98"/>
<evidence type="ECO:0000256" key="10">
    <source>
        <dbReference type="ARBA" id="ARBA00023136"/>
    </source>
</evidence>
<keyword evidence="16" id="KW-1185">Reference proteome</keyword>
<keyword evidence="8 15" id="KW-0067">ATP-binding</keyword>
<gene>
    <name evidence="15" type="ORF">C1I98_21175</name>
</gene>
<comment type="similarity">
    <text evidence="3">Belongs to the ABC transporter superfamily.</text>
</comment>
<feature type="transmembrane region" description="Helical" evidence="11">
    <location>
        <begin position="113"/>
        <end position="133"/>
    </location>
</feature>
<dbReference type="CDD" id="cd03257">
    <property type="entry name" value="ABC_NikE_OppD_transporters"/>
    <property type="match status" value="1"/>
</dbReference>
<proteinExistence type="inferred from homology"/>
<dbReference type="Pfam" id="PF00528">
    <property type="entry name" value="BPD_transp_1"/>
    <property type="match status" value="1"/>
</dbReference>
<name>A0A2W2GV98_9ACTN</name>
<dbReference type="SUPFAM" id="SSF161098">
    <property type="entry name" value="MetI-like"/>
    <property type="match status" value="1"/>
</dbReference>
<dbReference type="Gene3D" id="3.40.50.300">
    <property type="entry name" value="P-loop containing nucleotide triphosphate hydrolases"/>
    <property type="match status" value="1"/>
</dbReference>
<keyword evidence="10 11" id="KW-0472">Membrane</keyword>
<evidence type="ECO:0000256" key="12">
    <source>
        <dbReference type="SAM" id="MobiDB-lite"/>
    </source>
</evidence>
<dbReference type="PANTHER" id="PTHR43297">
    <property type="entry name" value="OLIGOPEPTIDE TRANSPORT ATP-BINDING PROTEIN APPD"/>
    <property type="match status" value="1"/>
</dbReference>
<evidence type="ECO:0000313" key="15">
    <source>
        <dbReference type="EMBL" id="PZG41510.1"/>
    </source>
</evidence>
<evidence type="ECO:0000313" key="16">
    <source>
        <dbReference type="Proteomes" id="UP000248544"/>
    </source>
</evidence>
<dbReference type="NCBIfam" id="TIGR01727">
    <property type="entry name" value="oligo_HPY"/>
    <property type="match status" value="1"/>
</dbReference>
<feature type="domain" description="ABC transporter" evidence="13">
    <location>
        <begin position="298"/>
        <end position="548"/>
    </location>
</feature>
<keyword evidence="5" id="KW-1003">Cell membrane</keyword>
<keyword evidence="6 11" id="KW-0812">Transmembrane</keyword>
<dbReference type="PANTHER" id="PTHR43297:SF2">
    <property type="entry name" value="DIPEPTIDE TRANSPORT ATP-BINDING PROTEIN DPPD"/>
    <property type="match status" value="1"/>
</dbReference>
<dbReference type="InterPro" id="IPR003439">
    <property type="entry name" value="ABC_transporter-like_ATP-bd"/>
</dbReference>
<comment type="subcellular location">
    <subcellularLocation>
        <location evidence="11">Cell membrane</location>
        <topology evidence="11">Multi-pass membrane protein</topology>
    </subcellularLocation>
    <subcellularLocation>
        <location evidence="2">Cell membrane</location>
        <topology evidence="2">Peripheral membrane protein</topology>
    </subcellularLocation>
    <subcellularLocation>
        <location evidence="1">Membrane</location>
        <topology evidence="1">Multi-pass membrane protein</topology>
    </subcellularLocation>
</comment>
<feature type="transmembrane region" description="Helical" evidence="11">
    <location>
        <begin position="12"/>
        <end position="35"/>
    </location>
</feature>
<feature type="domain" description="ABC transmembrane type-1" evidence="14">
    <location>
        <begin position="74"/>
        <end position="263"/>
    </location>
</feature>
<evidence type="ECO:0000256" key="1">
    <source>
        <dbReference type="ARBA" id="ARBA00004141"/>
    </source>
</evidence>
<dbReference type="EMBL" id="POUA01000171">
    <property type="protein sequence ID" value="PZG41510.1"/>
    <property type="molecule type" value="Genomic_DNA"/>
</dbReference>
<dbReference type="CDD" id="cd06261">
    <property type="entry name" value="TM_PBP2"/>
    <property type="match status" value="1"/>
</dbReference>
<dbReference type="InterPro" id="IPR003593">
    <property type="entry name" value="AAA+_ATPase"/>
</dbReference>
<evidence type="ECO:0000256" key="2">
    <source>
        <dbReference type="ARBA" id="ARBA00004202"/>
    </source>
</evidence>
<evidence type="ECO:0000256" key="4">
    <source>
        <dbReference type="ARBA" id="ARBA00022448"/>
    </source>
</evidence>
<evidence type="ECO:0000256" key="3">
    <source>
        <dbReference type="ARBA" id="ARBA00005417"/>
    </source>
</evidence>
<sequence>MTAALRAFRSTSAGPVALAVLTLLAVVAVVAPILWGDMATALNPATAVLGPSAEHWLGTDRLGRDVLVRTLVATRTSLGLGLLAAAVAALAGLLLGGLVAVLSRRAREVGLRVLDAVLAFPAILVAIIVTLILPEGTASAAVAVGVAGTPAVARIVVTLATAVLARDFVAAAWGLGVGRPRILVRYVLPNIADSLAVSLSVVAGAALVVVSSLSFLGVGVQPPAFDWGGMLSQGVMDMYVTPLAALAPAVMIALAGLAFGLAGEAMARVANPSVWTARRAARHPAPAAGTRTESDALLDVKGLTVTAGAGPEAPAIVSGVDLRVGRGDIVGLVGESGSGKSMTMLAVARLLPYPVESLADALTLDGHDLRAGPGERIRRLLGTRLALVFQNPAACLNPSLRLETQLTEVPRTHQGMNRAQARELALAGLRQVRVPEPERRLRQYPHELSGGQRQRATIAMALAGRAGLLLADEPTTALDNTLRRAVLNLFREANAASGTAIVLVSHDLSVVRGLCDRVVVMYAGRVVEEGPTREVIARPLHPYTQALVGSTLTMTTPLDRPLPALDGQPPRPGERQEGCAFVPRCARAEDRCAKERPPLRAHPGARRTACWAVEA</sequence>
<dbReference type="PROSITE" id="PS50928">
    <property type="entry name" value="ABC_TM1"/>
    <property type="match status" value="1"/>
</dbReference>
<evidence type="ECO:0000256" key="7">
    <source>
        <dbReference type="ARBA" id="ARBA00022741"/>
    </source>
</evidence>
<accession>A0A2W2GV98</accession>
<evidence type="ECO:0000259" key="14">
    <source>
        <dbReference type="PROSITE" id="PS50928"/>
    </source>
</evidence>
<dbReference type="GO" id="GO:0005524">
    <property type="term" value="F:ATP binding"/>
    <property type="evidence" value="ECO:0007669"/>
    <property type="project" value="UniProtKB-KW"/>
</dbReference>
<dbReference type="Gene3D" id="1.10.3720.10">
    <property type="entry name" value="MetI-like"/>
    <property type="match status" value="1"/>
</dbReference>
<dbReference type="PROSITE" id="PS50893">
    <property type="entry name" value="ABC_TRANSPORTER_2"/>
    <property type="match status" value="1"/>
</dbReference>
<dbReference type="SMART" id="SM00382">
    <property type="entry name" value="AAA"/>
    <property type="match status" value="1"/>
</dbReference>